<dbReference type="Pfam" id="PF25975">
    <property type="entry name" value="CzcB_C"/>
    <property type="match status" value="1"/>
</dbReference>
<dbReference type="Proteomes" id="UP000529637">
    <property type="component" value="Unassembled WGS sequence"/>
</dbReference>
<dbReference type="InterPro" id="IPR051909">
    <property type="entry name" value="MFP_Cation_Efflux"/>
</dbReference>
<dbReference type="Pfam" id="PF25954">
    <property type="entry name" value="Beta-barrel_RND_2"/>
    <property type="match status" value="1"/>
</dbReference>
<dbReference type="PANTHER" id="PTHR30097">
    <property type="entry name" value="CATION EFFLUX SYSTEM PROTEIN CUSB"/>
    <property type="match status" value="1"/>
</dbReference>
<evidence type="ECO:0000256" key="1">
    <source>
        <dbReference type="ARBA" id="ARBA00009477"/>
    </source>
</evidence>
<gene>
    <name evidence="9" type="ORF">HQN59_25400</name>
</gene>
<dbReference type="Pfam" id="PF25973">
    <property type="entry name" value="BSH_CzcB"/>
    <property type="match status" value="1"/>
</dbReference>
<sequence>MMLTKKTLSSSLLILGLAAALGACGNDSGKGGAEAGKAGSAAGSEKHAEGEAKKDEHAESGAELTLSSEEAERAGIKVEEVKVAALGESLNVTATIAPDQDRLAHVAPRIAGRITSAPAKLGDRVRAGQVLATLDSVEVGESSALLQQAQAELRIAEAELKRIEPLAADEIIPRKELLRAQAERDKAAAAVRAASDRLRVLGGSPSAAGARPSGFTVTAPFAGTVIASKAVLGTLAGPDTAMFVVADLSRVWIQAALPEAAVAKVTVGARAKVTVPAYPGQTFDGRVGYIGAGLDKETRTVAARIEVPNPDGRLKPDMFASATIEVVGDKRDLLAVPDAAIVLMNSQPTIFVYEQGAYVARPVQPGERLPGRTVIAAGVKPGEQVVTAGAYSLKARQQKSQIGHGH</sequence>
<feature type="domain" description="CzcB-like barrel-sandwich hybrid" evidence="7">
    <location>
        <begin position="102"/>
        <end position="247"/>
    </location>
</feature>
<keyword evidence="10" id="KW-1185">Reference proteome</keyword>
<dbReference type="InterPro" id="IPR058647">
    <property type="entry name" value="BSH_CzcB-like"/>
</dbReference>
<feature type="compositionally biased region" description="Basic and acidic residues" evidence="4">
    <location>
        <begin position="44"/>
        <end position="60"/>
    </location>
</feature>
<protein>
    <submittedName>
        <fullName evidence="9">Efflux RND transporter periplasmic adaptor subunit</fullName>
    </submittedName>
</protein>
<feature type="chain" id="PRO_5030905581" evidence="5">
    <location>
        <begin position="26"/>
        <end position="406"/>
    </location>
</feature>
<evidence type="ECO:0000259" key="6">
    <source>
        <dbReference type="Pfam" id="PF25954"/>
    </source>
</evidence>
<evidence type="ECO:0000259" key="8">
    <source>
        <dbReference type="Pfam" id="PF25975"/>
    </source>
</evidence>
<dbReference type="RefSeq" id="WP_176071934.1">
    <property type="nucleotide sequence ID" value="NZ_JABWMJ010000027.1"/>
</dbReference>
<dbReference type="AlphaFoldDB" id="A0A7Y6TZF3"/>
<dbReference type="Gene3D" id="2.40.50.100">
    <property type="match status" value="1"/>
</dbReference>
<dbReference type="GO" id="GO:0060003">
    <property type="term" value="P:copper ion export"/>
    <property type="evidence" value="ECO:0007669"/>
    <property type="project" value="TreeGrafter"/>
</dbReference>
<dbReference type="InterPro" id="IPR006143">
    <property type="entry name" value="RND_pump_MFP"/>
</dbReference>
<dbReference type="Gene3D" id="1.10.287.470">
    <property type="entry name" value="Helix hairpin bin"/>
    <property type="match status" value="1"/>
</dbReference>
<dbReference type="GO" id="GO:0030288">
    <property type="term" value="C:outer membrane-bounded periplasmic space"/>
    <property type="evidence" value="ECO:0007669"/>
    <property type="project" value="TreeGrafter"/>
</dbReference>
<reference evidence="9 10" key="1">
    <citation type="submission" date="2020-06" db="EMBL/GenBank/DDBJ databases">
        <title>Schlegella sp. ID0723 isolated from air conditioner.</title>
        <authorList>
            <person name="Kim D.Y."/>
            <person name="Kim D.-U."/>
        </authorList>
    </citation>
    <scope>NUCLEOTIDE SEQUENCE [LARGE SCALE GENOMIC DNA]</scope>
    <source>
        <strain evidence="9 10">ID0723</strain>
    </source>
</reference>
<dbReference type="GO" id="GO:0016020">
    <property type="term" value="C:membrane"/>
    <property type="evidence" value="ECO:0007669"/>
    <property type="project" value="InterPro"/>
</dbReference>
<feature type="domain" description="CzcB-like C-terminal circularly permuted SH3-like" evidence="8">
    <location>
        <begin position="334"/>
        <end position="394"/>
    </location>
</feature>
<keyword evidence="2" id="KW-0813">Transport</keyword>
<evidence type="ECO:0000256" key="5">
    <source>
        <dbReference type="SAM" id="SignalP"/>
    </source>
</evidence>
<dbReference type="GO" id="GO:0046914">
    <property type="term" value="F:transition metal ion binding"/>
    <property type="evidence" value="ECO:0007669"/>
    <property type="project" value="TreeGrafter"/>
</dbReference>
<proteinExistence type="inferred from homology"/>
<dbReference type="GO" id="GO:0015679">
    <property type="term" value="P:plasma membrane copper ion transport"/>
    <property type="evidence" value="ECO:0007669"/>
    <property type="project" value="TreeGrafter"/>
</dbReference>
<accession>A0A7Y6TZF3</accession>
<dbReference type="InterPro" id="IPR058649">
    <property type="entry name" value="CzcB_C"/>
</dbReference>
<dbReference type="SUPFAM" id="SSF111369">
    <property type="entry name" value="HlyD-like secretion proteins"/>
    <property type="match status" value="1"/>
</dbReference>
<feature type="signal peptide" evidence="5">
    <location>
        <begin position="1"/>
        <end position="25"/>
    </location>
</feature>
<dbReference type="Gene3D" id="2.40.30.170">
    <property type="match status" value="1"/>
</dbReference>
<feature type="region of interest" description="Disordered" evidence="4">
    <location>
        <begin position="29"/>
        <end position="71"/>
    </location>
</feature>
<keyword evidence="5" id="KW-0732">Signal</keyword>
<comment type="caution">
    <text evidence="9">The sequence shown here is derived from an EMBL/GenBank/DDBJ whole genome shotgun (WGS) entry which is preliminary data.</text>
</comment>
<dbReference type="FunFam" id="2.40.30.170:FF:000010">
    <property type="entry name" value="Efflux RND transporter periplasmic adaptor subunit"/>
    <property type="match status" value="1"/>
</dbReference>
<evidence type="ECO:0000256" key="2">
    <source>
        <dbReference type="ARBA" id="ARBA00022448"/>
    </source>
</evidence>
<evidence type="ECO:0000313" key="9">
    <source>
        <dbReference type="EMBL" id="NUZ09080.1"/>
    </source>
</evidence>
<feature type="coiled-coil region" evidence="3">
    <location>
        <begin position="139"/>
        <end position="166"/>
    </location>
</feature>
<comment type="similarity">
    <text evidence="1">Belongs to the membrane fusion protein (MFP) (TC 8.A.1) family.</text>
</comment>
<dbReference type="PANTHER" id="PTHR30097:SF15">
    <property type="entry name" value="CATION EFFLUX SYSTEM PROTEIN CUSB"/>
    <property type="match status" value="1"/>
</dbReference>
<evidence type="ECO:0000259" key="7">
    <source>
        <dbReference type="Pfam" id="PF25973"/>
    </source>
</evidence>
<dbReference type="NCBIfam" id="TIGR01730">
    <property type="entry name" value="RND_mfp"/>
    <property type="match status" value="1"/>
</dbReference>
<evidence type="ECO:0000256" key="3">
    <source>
        <dbReference type="SAM" id="Coils"/>
    </source>
</evidence>
<keyword evidence="3" id="KW-0175">Coiled coil</keyword>
<evidence type="ECO:0000256" key="4">
    <source>
        <dbReference type="SAM" id="MobiDB-lite"/>
    </source>
</evidence>
<feature type="domain" description="CusB-like beta-barrel" evidence="6">
    <location>
        <begin position="250"/>
        <end position="324"/>
    </location>
</feature>
<dbReference type="GO" id="GO:0022857">
    <property type="term" value="F:transmembrane transporter activity"/>
    <property type="evidence" value="ECO:0007669"/>
    <property type="project" value="InterPro"/>
</dbReference>
<dbReference type="InterPro" id="IPR058792">
    <property type="entry name" value="Beta-barrel_RND_2"/>
</dbReference>
<dbReference type="EMBL" id="JABWMJ010000027">
    <property type="protein sequence ID" value="NUZ09080.1"/>
    <property type="molecule type" value="Genomic_DNA"/>
</dbReference>
<dbReference type="PROSITE" id="PS51257">
    <property type="entry name" value="PROKAR_LIPOPROTEIN"/>
    <property type="match status" value="1"/>
</dbReference>
<evidence type="ECO:0000313" key="10">
    <source>
        <dbReference type="Proteomes" id="UP000529637"/>
    </source>
</evidence>
<name>A0A7Y6TZF3_9BURK</name>
<organism evidence="9 10">
    <name type="scientific">Piscinibacter koreensis</name>
    <dbReference type="NCBI Taxonomy" id="2742824"/>
    <lineage>
        <taxon>Bacteria</taxon>
        <taxon>Pseudomonadati</taxon>
        <taxon>Pseudomonadota</taxon>
        <taxon>Betaproteobacteria</taxon>
        <taxon>Burkholderiales</taxon>
        <taxon>Sphaerotilaceae</taxon>
        <taxon>Piscinibacter</taxon>
    </lineage>
</organism>
<dbReference type="Gene3D" id="2.40.420.20">
    <property type="match status" value="1"/>
</dbReference>